<dbReference type="InterPro" id="IPR001810">
    <property type="entry name" value="F-box_dom"/>
</dbReference>
<dbReference type="Proteomes" id="UP000204584">
    <property type="component" value="Segment"/>
</dbReference>
<dbReference type="PANTHER" id="PTHR46586">
    <property type="entry name" value="ANKYRIN REPEAT-CONTAINING PROTEIN"/>
    <property type="match status" value="1"/>
</dbReference>
<accession>S4W4P1</accession>
<dbReference type="Gene3D" id="1.20.1280.50">
    <property type="match status" value="1"/>
</dbReference>
<evidence type="ECO:0000313" key="3">
    <source>
        <dbReference type="Proteomes" id="UP000204584"/>
    </source>
</evidence>
<evidence type="ECO:0000313" key="2">
    <source>
        <dbReference type="EMBL" id="AGO85692.1"/>
    </source>
</evidence>
<evidence type="ECO:0000259" key="1">
    <source>
        <dbReference type="SMART" id="SM00256"/>
    </source>
</evidence>
<dbReference type="SMART" id="SM00256">
    <property type="entry name" value="FBOX"/>
    <property type="match status" value="1"/>
</dbReference>
<dbReference type="EMBL" id="KC977571">
    <property type="protein sequence ID" value="AGO85692.1"/>
    <property type="molecule type" value="Genomic_DNA"/>
</dbReference>
<dbReference type="InterPro" id="IPR036047">
    <property type="entry name" value="F-box-like_dom_sf"/>
</dbReference>
<dbReference type="PANTHER" id="PTHR46586:SF3">
    <property type="entry name" value="ANKYRIN REPEAT-CONTAINING PROTEIN"/>
    <property type="match status" value="1"/>
</dbReference>
<organism evidence="2 3">
    <name type="scientific">Pandoravirus salinus</name>
    <dbReference type="NCBI Taxonomy" id="1349410"/>
    <lineage>
        <taxon>Viruses</taxon>
        <taxon>Pandoravirus</taxon>
    </lineage>
</organism>
<gene>
    <name evidence="2" type="ORF">psal_cds_1315</name>
</gene>
<dbReference type="SUPFAM" id="SSF140860">
    <property type="entry name" value="Pseudo ankyrin repeat-like"/>
    <property type="match status" value="1"/>
</dbReference>
<feature type="domain" description="F-box" evidence="1">
    <location>
        <begin position="90"/>
        <end position="129"/>
    </location>
</feature>
<name>S4W4P1_9VIRU</name>
<reference evidence="2 3" key="1">
    <citation type="journal article" date="2013" name="Science">
        <title>Pandoraviruses: amoeba viruses with genomes up to 2.5 Mb reaching that of parasitic eukaryotes.</title>
        <authorList>
            <person name="Philippe N."/>
            <person name="Legendre M."/>
            <person name="Doutre G."/>
            <person name="Coute Y."/>
            <person name="Poirot O."/>
            <person name="Lescot M."/>
            <person name="Arslan D."/>
            <person name="Seltzer V."/>
            <person name="Bertaux L."/>
            <person name="Bruley C."/>
            <person name="Garin J."/>
            <person name="Claverie J.M."/>
            <person name="Abergel C."/>
        </authorList>
    </citation>
    <scope>NUCLEOTIDE SEQUENCE [LARGE SCALE GENOMIC DNA]</scope>
</reference>
<dbReference type="GeneID" id="16607479"/>
<dbReference type="InterPro" id="IPR036770">
    <property type="entry name" value="Ankyrin_rpt-contain_sf"/>
</dbReference>
<proteinExistence type="predicted"/>
<protein>
    <submittedName>
        <fullName evidence="2">Ankyrin repeat domain containing protein</fullName>
    </submittedName>
</protein>
<keyword evidence="3" id="KW-1185">Reference proteome</keyword>
<dbReference type="Gene3D" id="1.25.40.20">
    <property type="entry name" value="Ankyrin repeat-containing domain"/>
    <property type="match status" value="1"/>
</dbReference>
<dbReference type="KEGG" id="vg:16607479"/>
<dbReference type="Pfam" id="PF12937">
    <property type="entry name" value="F-box-like"/>
    <property type="match status" value="1"/>
</dbReference>
<sequence>MPGLSCAIGRDTEVSDAKKNVRTCRAGTAQTIIPHPSHQRKDLESRSVCRRTAMARLNQRRRRNRRKGELHDNGCREVRSSQPCTTVDSLPNEILTHIFSFVGCAARRRAVTATCRRWRTIVTDHRQKHRGCMDQLDRLSNLVVEAVLQHDHVICMETTLPICARPSIAKAIRYGATQCFIRLHQMGVAIRLDDVCKMAAWGRVAMLAYVETAGIVYYHPDLCKRAAKRGHIQAIDWLHRRGCPWNESVCAKAARHGQLATLRWLHESGCPWDDATTRKASLAGRLDCLVYAHENGCPINQVGVDCAWKQSRHHQHVREYLLKRGFAPSPEVLKLFVATQHPALDRKRVSFSGRAVVVCPDPSDLVLPPAHHLAVQPYFY</sequence>
<dbReference type="RefSeq" id="YP_008438771.1">
    <property type="nucleotide sequence ID" value="NC_022098.1"/>
</dbReference>
<dbReference type="SUPFAM" id="SSF81383">
    <property type="entry name" value="F-box domain"/>
    <property type="match status" value="1"/>
</dbReference>
<dbReference type="InterPro" id="IPR052050">
    <property type="entry name" value="SecEffector_AnkRepeat"/>
</dbReference>